<comment type="caution">
    <text evidence="4">The sequence shown here is derived from an EMBL/GenBank/DDBJ whole genome shotgun (WGS) entry which is preliminary data.</text>
</comment>
<gene>
    <name evidence="4" type="ORF">HMPREF1871_00776</name>
</gene>
<reference evidence="4 5" key="1">
    <citation type="submission" date="2016-01" db="EMBL/GenBank/DDBJ databases">
        <authorList>
            <person name="Mitreva M."/>
            <person name="Pepin K.H."/>
            <person name="Mihindukulasuriya K.A."/>
            <person name="Fulton R."/>
            <person name="Fronick C."/>
            <person name="O'Laughlin M."/>
            <person name="Miner T."/>
            <person name="Herter B."/>
            <person name="Rosa B.A."/>
            <person name="Cordes M."/>
            <person name="Tomlinson C."/>
            <person name="Wollam A."/>
            <person name="Palsikar V.B."/>
            <person name="Mardis E.R."/>
            <person name="Wilson R.K."/>
        </authorList>
    </citation>
    <scope>NUCLEOTIDE SEQUENCE [LARGE SCALE GENOMIC DNA]</scope>
    <source>
        <strain evidence="4 5">KA00071</strain>
    </source>
</reference>
<organism evidence="4 5">
    <name type="scientific">Gemelliphila asaccharolytica</name>
    <dbReference type="NCBI Taxonomy" id="502393"/>
    <lineage>
        <taxon>Bacteria</taxon>
        <taxon>Bacillati</taxon>
        <taxon>Bacillota</taxon>
        <taxon>Bacilli</taxon>
        <taxon>Bacillales</taxon>
        <taxon>Gemellaceae</taxon>
        <taxon>Gemelliphila</taxon>
    </lineage>
</organism>
<dbReference type="InterPro" id="IPR032675">
    <property type="entry name" value="LRR_dom_sf"/>
</dbReference>
<keyword evidence="2" id="KW-0677">Repeat</keyword>
<feature type="chain" id="PRO_5046973018" evidence="3">
    <location>
        <begin position="28"/>
        <end position="368"/>
    </location>
</feature>
<dbReference type="SUPFAM" id="SSF52058">
    <property type="entry name" value="L domain-like"/>
    <property type="match status" value="1"/>
</dbReference>
<dbReference type="Gene3D" id="3.80.10.10">
    <property type="entry name" value="Ribonuclease Inhibitor"/>
    <property type="match status" value="1"/>
</dbReference>
<dbReference type="PROSITE" id="PS00018">
    <property type="entry name" value="EF_HAND_1"/>
    <property type="match status" value="1"/>
</dbReference>
<accession>A0ABR5TMG1</accession>
<dbReference type="InterPro" id="IPR052574">
    <property type="entry name" value="CDIRP"/>
</dbReference>
<feature type="signal peptide" evidence="3">
    <location>
        <begin position="1"/>
        <end position="27"/>
    </location>
</feature>
<evidence type="ECO:0000256" key="3">
    <source>
        <dbReference type="SAM" id="SignalP"/>
    </source>
</evidence>
<dbReference type="EMBL" id="LSDB01000033">
    <property type="protein sequence ID" value="KXB57739.1"/>
    <property type="molecule type" value="Genomic_DNA"/>
</dbReference>
<name>A0ABR5TMG1_9BACL</name>
<feature type="non-terminal residue" evidence="4">
    <location>
        <position position="368"/>
    </location>
</feature>
<sequence length="368" mass="41470">MKRIMRFFLALVMFMSYLPLNPITSYANDDVANGNVNDGVKIDDVFSDENFKKYVSDNFDKNKNGYLSDDEVADVTELSIGKQGISSLNGIGFFKNLTKLDCSENEIESLDLSNNTKLFFLDCSINKLNRLDVSNNRDLTTLYCHTNQLTNLDVSENTNLTKLICNGNNLTNLFVGYNIDLTELNCNNNKLKNLYVGRNENLTNLWCAYNELESLYLGYNKNLTKLGCDNNKLESLDVSEIPNLTSLYCSGNKLTSLDLSKNKNLTKLECSNQQYNISINKDTREFKYSKFPGKFNKDKVTSPAGASFGNDALTVDSNNPSEVTYNYKVAEGKEMNVKLNVTYKDVVKTSTDPKVQVTEGYTRVTFDA</sequence>
<evidence type="ECO:0000313" key="4">
    <source>
        <dbReference type="EMBL" id="KXB57739.1"/>
    </source>
</evidence>
<protein>
    <submittedName>
        <fullName evidence="4">Leucine Rich repeat-containing domain protein</fullName>
    </submittedName>
</protein>
<dbReference type="PANTHER" id="PTHR47566:SF1">
    <property type="entry name" value="PROTEIN NUD1"/>
    <property type="match status" value="1"/>
</dbReference>
<dbReference type="RefSeq" id="WP_198145762.1">
    <property type="nucleotide sequence ID" value="NZ_KQ959883.1"/>
</dbReference>
<keyword evidence="5" id="KW-1185">Reference proteome</keyword>
<dbReference type="PANTHER" id="PTHR47566">
    <property type="match status" value="1"/>
</dbReference>
<evidence type="ECO:0000256" key="2">
    <source>
        <dbReference type="ARBA" id="ARBA00022737"/>
    </source>
</evidence>
<evidence type="ECO:0000313" key="5">
    <source>
        <dbReference type="Proteomes" id="UP000070467"/>
    </source>
</evidence>
<evidence type="ECO:0000256" key="1">
    <source>
        <dbReference type="ARBA" id="ARBA00022614"/>
    </source>
</evidence>
<dbReference type="Proteomes" id="UP000070467">
    <property type="component" value="Unassembled WGS sequence"/>
</dbReference>
<keyword evidence="1" id="KW-0433">Leucine-rich repeat</keyword>
<keyword evidence="3" id="KW-0732">Signal</keyword>
<proteinExistence type="predicted"/>
<dbReference type="InterPro" id="IPR018247">
    <property type="entry name" value="EF_Hand_1_Ca_BS"/>
</dbReference>